<gene>
    <name evidence="5" type="ORF">NFX46_18155</name>
</gene>
<dbReference type="Pfam" id="PF10009">
    <property type="entry name" value="DUF2252"/>
    <property type="match status" value="1"/>
</dbReference>
<dbReference type="EMBL" id="CP099468">
    <property type="protein sequence ID" value="USQ85527.1"/>
    <property type="molecule type" value="Genomic_DNA"/>
</dbReference>
<dbReference type="PROSITE" id="PS50043">
    <property type="entry name" value="HTH_LUXR_2"/>
    <property type="match status" value="1"/>
</dbReference>
<dbReference type="SUPFAM" id="SSF46894">
    <property type="entry name" value="C-terminal effector domain of the bipartite response regulators"/>
    <property type="match status" value="1"/>
</dbReference>
<sequence length="1024" mass="109548">MVGVGVGVGVGGVGTRCWIFLLLGRDDQDPLFLQAKEADTSVLAAHVGTSRYSNQGERVVSGRRLMQATSDIFLGWERVDGIDGERPAPPAGRNIRAGEQASGPVCRAPWGRGWDAGGGSAARDVTLRTGVMIAVAETHEDAQGPTVPFADPLGDPFLSTRFALPARPATFLRRQRLVDHLDQARETPLTLVNGPAGAGKTLLTAAWAAGQRPPVAWLTVEAGDRRPGVFWAYLLQALRAGGAPPSDAVRAPSDATGVDHRLLSTLAAELNDRDRPVILVLDEYDRVTAPEVTEQLEFVLHHAGRGLHLMLVTRTEPLLPLHRYRAAGELTEIRAAELAFTPEEAVVLLEMHGLSLPVHAAGALVKRTRGWAAGLRLSALAAQESADPELYLKEFEADRSTVADFLLAEVLKGQPEETQDLLLRVSVLERFCPGLANALTLRTDAEPILAGLHRANAFVEHLGHSWYQLHPLFGEILRAHLRERLPGLEPELHRRAARWLHRSEFLPETLAHGAAARDWDFVAGALVEDLAIGQLFTGPRSGDLTDLFSPMGPEARSPAADLVRAARNLSRYDLDRGLARLRSAEEHLADDAPELVAARLSCALLEALAARLTGCPARAERAAEKADELRQEVPAHLLDKHPELNSLLLTHLGSARLWAGRFEDARAALTAAADGPGGAATVLSREDSMEHLALLDYLNGWPGRAERRVLATVPDAERAGLPRPSGSGIRQLVLAAVAVDRHELGRAQALLDETARLPSGTRDPVMAAGRALATARLLSVRGKARAAVEAADPAVAAAVVSPWAAAHEALFASAAHLAEGRSDEAAEALQGVTGAQPACAVEAAAIQVAAGRAGEAIDLLDSIRTGGRPGPAVTVRAALVRAQAAQSAGDTATARKLVTQALLDARRERLRRPFLGAGAWIRPLLATPALHELTAGWLTPGLPGHGEQPRAESPSPPPLVAVELSGRERDVLERLARMMSTEEVAADLYVSVNTVKTHIKSVYRKLAVNRRGDAVRRARDLRLL</sequence>
<dbReference type="Proteomes" id="UP001056374">
    <property type="component" value="Chromosome"/>
</dbReference>
<dbReference type="InterPro" id="IPR036388">
    <property type="entry name" value="WH-like_DNA-bd_sf"/>
</dbReference>
<dbReference type="Pfam" id="PF00196">
    <property type="entry name" value="GerE"/>
    <property type="match status" value="1"/>
</dbReference>
<dbReference type="Gene3D" id="3.40.50.300">
    <property type="entry name" value="P-loop containing nucleotide triphosphate hydrolases"/>
    <property type="match status" value="1"/>
</dbReference>
<keyword evidence="6" id="KW-1185">Reference proteome</keyword>
<dbReference type="InterPro" id="IPR041664">
    <property type="entry name" value="AAA_16"/>
</dbReference>
<accession>A0ABY4ZB29</accession>
<evidence type="ECO:0000256" key="1">
    <source>
        <dbReference type="ARBA" id="ARBA00023015"/>
    </source>
</evidence>
<evidence type="ECO:0000313" key="6">
    <source>
        <dbReference type="Proteomes" id="UP001056374"/>
    </source>
</evidence>
<evidence type="ECO:0000256" key="3">
    <source>
        <dbReference type="ARBA" id="ARBA00023163"/>
    </source>
</evidence>
<dbReference type="Gene3D" id="1.25.40.10">
    <property type="entry name" value="Tetratricopeptide repeat domain"/>
    <property type="match status" value="1"/>
</dbReference>
<dbReference type="Gene3D" id="1.10.10.10">
    <property type="entry name" value="Winged helix-like DNA-binding domain superfamily/Winged helix DNA-binding domain"/>
    <property type="match status" value="1"/>
</dbReference>
<keyword evidence="1" id="KW-0805">Transcription regulation</keyword>
<dbReference type="InterPro" id="IPR018721">
    <property type="entry name" value="DUF2252"/>
</dbReference>
<keyword evidence="3" id="KW-0804">Transcription</keyword>
<dbReference type="RefSeq" id="WP_252550631.1">
    <property type="nucleotide sequence ID" value="NZ_CP099468.1"/>
</dbReference>
<reference evidence="5" key="1">
    <citation type="submission" date="2022-06" db="EMBL/GenBank/DDBJ databases">
        <title>Complete genome sequence of soil microorganisms Streptomyces sp. Qhu-M197 isolated from Alpine meadows habitats on the Tibetan Plateau.</title>
        <authorList>
            <person name="Zhang B."/>
            <person name="Xiang X."/>
            <person name="Fan J."/>
        </authorList>
    </citation>
    <scope>NUCLEOTIDE SEQUENCE</scope>
    <source>
        <strain evidence="5">Qhu-M197</strain>
    </source>
</reference>
<dbReference type="PANTHER" id="PTHR44688:SF16">
    <property type="entry name" value="DNA-BINDING TRANSCRIPTIONAL ACTIVATOR DEVR_DOSR"/>
    <property type="match status" value="1"/>
</dbReference>
<dbReference type="InterPro" id="IPR016032">
    <property type="entry name" value="Sig_transdc_resp-reg_C-effctor"/>
</dbReference>
<dbReference type="InterPro" id="IPR011990">
    <property type="entry name" value="TPR-like_helical_dom_sf"/>
</dbReference>
<dbReference type="Pfam" id="PF25873">
    <property type="entry name" value="WHD_MalT"/>
    <property type="match status" value="1"/>
</dbReference>
<dbReference type="Pfam" id="PF13191">
    <property type="entry name" value="AAA_16"/>
    <property type="match status" value="1"/>
</dbReference>
<dbReference type="InterPro" id="IPR059106">
    <property type="entry name" value="WHD_MalT"/>
</dbReference>
<protein>
    <submittedName>
        <fullName evidence="5">DUF2252 family protein</fullName>
    </submittedName>
</protein>
<dbReference type="SUPFAM" id="SSF52540">
    <property type="entry name" value="P-loop containing nucleoside triphosphate hydrolases"/>
    <property type="match status" value="1"/>
</dbReference>
<dbReference type="InterPro" id="IPR000792">
    <property type="entry name" value="Tscrpt_reg_LuxR_C"/>
</dbReference>
<dbReference type="InterPro" id="IPR027417">
    <property type="entry name" value="P-loop_NTPase"/>
</dbReference>
<dbReference type="PANTHER" id="PTHR44688">
    <property type="entry name" value="DNA-BINDING TRANSCRIPTIONAL ACTIVATOR DEVR_DOSR"/>
    <property type="match status" value="1"/>
</dbReference>
<evidence type="ECO:0000313" key="5">
    <source>
        <dbReference type="EMBL" id="USQ85527.1"/>
    </source>
</evidence>
<evidence type="ECO:0000256" key="2">
    <source>
        <dbReference type="ARBA" id="ARBA00023125"/>
    </source>
</evidence>
<organism evidence="5 6">
    <name type="scientific">Streptomyces phaeoluteigriseus</name>
    <dbReference type="NCBI Taxonomy" id="114686"/>
    <lineage>
        <taxon>Bacteria</taxon>
        <taxon>Bacillati</taxon>
        <taxon>Actinomycetota</taxon>
        <taxon>Actinomycetes</taxon>
        <taxon>Kitasatosporales</taxon>
        <taxon>Streptomycetaceae</taxon>
        <taxon>Streptomyces</taxon>
        <taxon>Streptomyces aurantiacus group</taxon>
    </lineage>
</organism>
<name>A0ABY4ZB29_9ACTN</name>
<dbReference type="CDD" id="cd06170">
    <property type="entry name" value="LuxR_C_like"/>
    <property type="match status" value="1"/>
</dbReference>
<keyword evidence="2" id="KW-0238">DNA-binding</keyword>
<dbReference type="SMART" id="SM00421">
    <property type="entry name" value="HTH_LUXR"/>
    <property type="match status" value="1"/>
</dbReference>
<proteinExistence type="predicted"/>
<dbReference type="PRINTS" id="PR00038">
    <property type="entry name" value="HTHLUXR"/>
</dbReference>
<feature type="domain" description="HTH luxR-type" evidence="4">
    <location>
        <begin position="957"/>
        <end position="1022"/>
    </location>
</feature>
<evidence type="ECO:0000259" key="4">
    <source>
        <dbReference type="PROSITE" id="PS50043"/>
    </source>
</evidence>